<feature type="coiled-coil region" evidence="1">
    <location>
        <begin position="36"/>
        <end position="66"/>
    </location>
</feature>
<reference evidence="4 5" key="1">
    <citation type="submission" date="2025-04" db="UniProtKB">
        <authorList>
            <consortium name="RefSeq"/>
        </authorList>
    </citation>
    <scope>IDENTIFICATION</scope>
    <source>
        <tissue evidence="4 5">Gonads</tissue>
    </source>
</reference>
<evidence type="ECO:0000313" key="5">
    <source>
        <dbReference type="RefSeq" id="XP_030756690.1"/>
    </source>
</evidence>
<protein>
    <submittedName>
        <fullName evidence="4">Uncharacterized protein LOC115874301</fullName>
    </submittedName>
    <submittedName>
        <fullName evidence="5">Uncharacterized protein LOC115882637</fullName>
    </submittedName>
    <submittedName>
        <fullName evidence="6">Uncharacterized protein LOC115883110</fullName>
    </submittedName>
    <submittedName>
        <fullName evidence="7">Uncharacterized protein LOC115883756</fullName>
    </submittedName>
</protein>
<dbReference type="RefSeq" id="XP_030757276.1">
    <property type="nucleotide sequence ID" value="XM_030901416.1"/>
</dbReference>
<organism evidence="3 5">
    <name type="scientific">Sitophilus oryzae</name>
    <name type="common">Rice weevil</name>
    <name type="synonym">Curculio oryzae</name>
    <dbReference type="NCBI Taxonomy" id="7048"/>
    <lineage>
        <taxon>Eukaryota</taxon>
        <taxon>Metazoa</taxon>
        <taxon>Ecdysozoa</taxon>
        <taxon>Arthropoda</taxon>
        <taxon>Hexapoda</taxon>
        <taxon>Insecta</taxon>
        <taxon>Pterygota</taxon>
        <taxon>Neoptera</taxon>
        <taxon>Endopterygota</taxon>
        <taxon>Coleoptera</taxon>
        <taxon>Polyphaga</taxon>
        <taxon>Cucujiformia</taxon>
        <taxon>Curculionidae</taxon>
        <taxon>Dryophthorinae</taxon>
        <taxon>Sitophilus</taxon>
    </lineage>
</organism>
<dbReference type="Proteomes" id="UP000504635">
    <property type="component" value="Unplaced"/>
</dbReference>
<dbReference type="KEGG" id="soy:115883110"/>
<evidence type="ECO:0000256" key="2">
    <source>
        <dbReference type="SAM" id="MobiDB-lite"/>
    </source>
</evidence>
<dbReference type="GeneID" id="115882637"/>
<feature type="compositionally biased region" description="Polar residues" evidence="2">
    <location>
        <begin position="222"/>
        <end position="234"/>
    </location>
</feature>
<name>A0A6J2Y0Y4_SITOR</name>
<evidence type="ECO:0000256" key="1">
    <source>
        <dbReference type="SAM" id="Coils"/>
    </source>
</evidence>
<accession>A0A6J2Y0Y4</accession>
<keyword evidence="1" id="KW-0175">Coiled coil</keyword>
<evidence type="ECO:0000313" key="3">
    <source>
        <dbReference type="Proteomes" id="UP000504635"/>
    </source>
</evidence>
<proteinExistence type="predicted"/>
<dbReference type="OrthoDB" id="6775725at2759"/>
<dbReference type="KEGG" id="soy:115883756"/>
<feature type="compositionally biased region" description="Basic residues" evidence="2">
    <location>
        <begin position="287"/>
        <end position="298"/>
    </location>
</feature>
<evidence type="ECO:0000313" key="7">
    <source>
        <dbReference type="RefSeq" id="XP_030758025.1"/>
    </source>
</evidence>
<evidence type="ECO:0000313" key="6">
    <source>
        <dbReference type="RefSeq" id="XP_030757276.1"/>
    </source>
</evidence>
<keyword evidence="3" id="KW-1185">Reference proteome</keyword>
<dbReference type="RefSeq" id="XP_030745269.1">
    <property type="nucleotide sequence ID" value="XM_030889409.1"/>
</dbReference>
<dbReference type="AlphaFoldDB" id="A0A6J2Y0Y4"/>
<sequence>MVDLSNEHLTTILETIKKSSEETSAAVTSQLKEYFKEETEKLLNKINEQAHKIEILEERCTKIEENQIKFERFIKRKNLIIFGARYNKDNNNILQFTLDLLQKYLNVQITENDIDNIYTLNNVSSKNGPPIKVEFVTNLKKNLIIGNCYKLKNTEISIAQDLSYEDRQERKILQEHLRQARAKNYSAKILSNNRLQINGDIYTTNQLKATSNEVILQEESRSLSTKPQSPNPTSDSEEVFVPASLSIENKEKSTAKFQTIENEKSKKRELNNSNSPTKAPLSEAKRSRTTSRSTRKHT</sequence>
<gene>
    <name evidence="5" type="primary">LOC115882637</name>
    <name evidence="4" type="synonym">LOC115874301</name>
    <name evidence="6" type="synonym">LOC115883110</name>
    <name evidence="7" type="synonym">LOC115883756</name>
</gene>
<dbReference type="RefSeq" id="XP_030758025.1">
    <property type="nucleotide sequence ID" value="XM_030902165.1"/>
</dbReference>
<evidence type="ECO:0000313" key="4">
    <source>
        <dbReference type="RefSeq" id="XP_030745269.1"/>
    </source>
</evidence>
<dbReference type="KEGG" id="soy:115882637"/>
<feature type="region of interest" description="Disordered" evidence="2">
    <location>
        <begin position="218"/>
        <end position="298"/>
    </location>
</feature>
<dbReference type="RefSeq" id="XP_030756690.1">
    <property type="nucleotide sequence ID" value="XM_030900830.1"/>
</dbReference>
<feature type="compositionally biased region" description="Basic and acidic residues" evidence="2">
    <location>
        <begin position="261"/>
        <end position="270"/>
    </location>
</feature>
<dbReference type="KEGG" id="soy:115874301"/>